<feature type="binding site" description="covalent" evidence="8">
    <location>
        <position position="94"/>
    </location>
    <ligand>
        <name>heme c</name>
        <dbReference type="ChEBI" id="CHEBI:61717"/>
        <label>1</label>
    </ligand>
</feature>
<dbReference type="InterPro" id="IPR004852">
    <property type="entry name" value="Di-haem_cyt_c_peroxidsae"/>
</dbReference>
<gene>
    <name evidence="12" type="ORF">DB31_2471</name>
</gene>
<evidence type="ECO:0000313" key="13">
    <source>
        <dbReference type="Proteomes" id="UP000028725"/>
    </source>
</evidence>
<dbReference type="Proteomes" id="UP000028725">
    <property type="component" value="Unassembled WGS sequence"/>
</dbReference>
<evidence type="ECO:0000256" key="1">
    <source>
        <dbReference type="ARBA" id="ARBA00004418"/>
    </source>
</evidence>
<dbReference type="PROSITE" id="PS51007">
    <property type="entry name" value="CYTC"/>
    <property type="match status" value="1"/>
</dbReference>
<dbReference type="PANTHER" id="PTHR30600:SF7">
    <property type="entry name" value="CYTOCHROME C PEROXIDASE-RELATED"/>
    <property type="match status" value="1"/>
</dbReference>
<dbReference type="InterPro" id="IPR009056">
    <property type="entry name" value="Cyt_c-like_dom"/>
</dbReference>
<keyword evidence="2 8" id="KW-0349">Heme</keyword>
<keyword evidence="3 9" id="KW-0479">Metal-binding</keyword>
<keyword evidence="6" id="KW-0560">Oxidoreductase</keyword>
<evidence type="ECO:0000259" key="11">
    <source>
        <dbReference type="PROSITE" id="PS51007"/>
    </source>
</evidence>
<dbReference type="EMBL" id="JMCB01000015">
    <property type="protein sequence ID" value="KFE64058.1"/>
    <property type="molecule type" value="Genomic_DNA"/>
</dbReference>
<evidence type="ECO:0000313" key="12">
    <source>
        <dbReference type="EMBL" id="KFE64058.1"/>
    </source>
</evidence>
<comment type="subcellular location">
    <subcellularLocation>
        <location evidence="1">Periplasm</location>
    </subcellularLocation>
</comment>
<dbReference type="GO" id="GO:0009055">
    <property type="term" value="F:electron transfer activity"/>
    <property type="evidence" value="ECO:0007669"/>
    <property type="project" value="InterPro"/>
</dbReference>
<reference evidence="12 13" key="1">
    <citation type="submission" date="2014-04" db="EMBL/GenBank/DDBJ databases">
        <title>Genome assembly of Hyalangium minutum DSM 14724.</title>
        <authorList>
            <person name="Sharma G."/>
            <person name="Subramanian S."/>
        </authorList>
    </citation>
    <scope>NUCLEOTIDE SEQUENCE [LARGE SCALE GENOMIC DNA]</scope>
    <source>
        <strain evidence="12 13">DSM 14724</strain>
    </source>
</reference>
<comment type="caution">
    <text evidence="12">The sequence shown here is derived from an EMBL/GenBank/DDBJ whole genome shotgun (WGS) entry which is preliminary data.</text>
</comment>
<comment type="cofactor">
    <cofactor evidence="8">
        <name>heme</name>
        <dbReference type="ChEBI" id="CHEBI:30413"/>
    </cofactor>
    <text evidence="8">Binds 2 heme groups.</text>
</comment>
<dbReference type="InterPro" id="IPR026259">
    <property type="entry name" value="MauG/Cytc_peroxidase"/>
</dbReference>
<feature type="binding site" description="covalent" evidence="8">
    <location>
        <position position="97"/>
    </location>
    <ligand>
        <name>heme c</name>
        <dbReference type="ChEBI" id="CHEBI:61717"/>
        <label>1</label>
    </ligand>
</feature>
<dbReference type="GO" id="GO:0004130">
    <property type="term" value="F:cytochrome-c peroxidase activity"/>
    <property type="evidence" value="ECO:0007669"/>
    <property type="project" value="TreeGrafter"/>
</dbReference>
<evidence type="ECO:0000256" key="5">
    <source>
        <dbReference type="ARBA" id="ARBA00022764"/>
    </source>
</evidence>
<dbReference type="Gene3D" id="1.10.760.10">
    <property type="entry name" value="Cytochrome c-like domain"/>
    <property type="match status" value="2"/>
</dbReference>
<dbReference type="InterPro" id="IPR036909">
    <property type="entry name" value="Cyt_c-like_dom_sf"/>
</dbReference>
<dbReference type="OrthoDB" id="9805202at2"/>
<feature type="binding site" description="covalent" evidence="8">
    <location>
        <position position="240"/>
    </location>
    <ligand>
        <name>heme c</name>
        <dbReference type="ChEBI" id="CHEBI:61717"/>
        <label>2</label>
    </ligand>
</feature>
<feature type="binding site" description="axial binding residue" evidence="9">
    <location>
        <position position="114"/>
    </location>
    <ligand>
        <name>heme c</name>
        <dbReference type="ChEBI" id="CHEBI:61717"/>
        <label>1</label>
    </ligand>
    <ligandPart>
        <name>Fe</name>
        <dbReference type="ChEBI" id="CHEBI:18248"/>
    </ligandPart>
</feature>
<evidence type="ECO:0000256" key="8">
    <source>
        <dbReference type="PIRSR" id="PIRSR000294-1"/>
    </source>
</evidence>
<keyword evidence="7 9" id="KW-0408">Iron</keyword>
<feature type="binding site" description="axial binding residue" evidence="9">
    <location>
        <position position="98"/>
    </location>
    <ligand>
        <name>heme c</name>
        <dbReference type="ChEBI" id="CHEBI:61717"/>
        <label>1</label>
    </ligand>
    <ligandPart>
        <name>Fe</name>
        <dbReference type="ChEBI" id="CHEBI:18248"/>
    </ligandPart>
</feature>
<evidence type="ECO:0000256" key="9">
    <source>
        <dbReference type="PIRSR" id="PIRSR000294-2"/>
    </source>
</evidence>
<dbReference type="GO" id="GO:0046872">
    <property type="term" value="F:metal ion binding"/>
    <property type="evidence" value="ECO:0007669"/>
    <property type="project" value="UniProtKB-KW"/>
</dbReference>
<feature type="binding site" description="axial binding residue" evidence="9">
    <location>
        <position position="314"/>
    </location>
    <ligand>
        <name>heme c</name>
        <dbReference type="ChEBI" id="CHEBI:61717"/>
        <label>2</label>
    </ligand>
    <ligandPart>
        <name>Fe</name>
        <dbReference type="ChEBI" id="CHEBI:18248"/>
    </ligandPart>
</feature>
<feature type="binding site" description="covalent" evidence="8">
    <location>
        <position position="243"/>
    </location>
    <ligand>
        <name>heme c</name>
        <dbReference type="ChEBI" id="CHEBI:61717"/>
        <label>2</label>
    </ligand>
</feature>
<feature type="binding site" description="axial binding residue" evidence="9">
    <location>
        <position position="244"/>
    </location>
    <ligand>
        <name>heme c</name>
        <dbReference type="ChEBI" id="CHEBI:61717"/>
        <label>2</label>
    </ligand>
    <ligandPart>
        <name>Fe</name>
        <dbReference type="ChEBI" id="CHEBI:18248"/>
    </ligandPart>
</feature>
<keyword evidence="5" id="KW-0574">Periplasm</keyword>
<dbReference type="InterPro" id="IPR051395">
    <property type="entry name" value="Cytochrome_c_Peroxidase/MauG"/>
</dbReference>
<feature type="region of interest" description="Disordered" evidence="10">
    <location>
        <begin position="345"/>
        <end position="365"/>
    </location>
</feature>
<comment type="PTM">
    <text evidence="8">Binds 2 heme groups per subunit.</text>
</comment>
<proteinExistence type="predicted"/>
<organism evidence="12 13">
    <name type="scientific">Hyalangium minutum</name>
    <dbReference type="NCBI Taxonomy" id="394096"/>
    <lineage>
        <taxon>Bacteria</taxon>
        <taxon>Pseudomonadati</taxon>
        <taxon>Myxococcota</taxon>
        <taxon>Myxococcia</taxon>
        <taxon>Myxococcales</taxon>
        <taxon>Cystobacterineae</taxon>
        <taxon>Archangiaceae</taxon>
        <taxon>Hyalangium</taxon>
    </lineage>
</organism>
<evidence type="ECO:0000256" key="3">
    <source>
        <dbReference type="ARBA" id="ARBA00022723"/>
    </source>
</evidence>
<evidence type="ECO:0000256" key="6">
    <source>
        <dbReference type="ARBA" id="ARBA00023002"/>
    </source>
</evidence>
<keyword evidence="12" id="KW-0575">Peroxidase</keyword>
<feature type="domain" description="Cytochrome c" evidence="11">
    <location>
        <begin position="226"/>
        <end position="339"/>
    </location>
</feature>
<evidence type="ECO:0000256" key="10">
    <source>
        <dbReference type="SAM" id="MobiDB-lite"/>
    </source>
</evidence>
<dbReference type="PATRIC" id="fig|394096.3.peg.6804"/>
<dbReference type="AlphaFoldDB" id="A0A085W8P5"/>
<dbReference type="RefSeq" id="WP_044195328.1">
    <property type="nucleotide sequence ID" value="NZ_JMCB01000015.1"/>
</dbReference>
<dbReference type="GO" id="GO:0020037">
    <property type="term" value="F:heme binding"/>
    <property type="evidence" value="ECO:0007669"/>
    <property type="project" value="InterPro"/>
</dbReference>
<dbReference type="PIRSF" id="PIRSF000294">
    <property type="entry name" value="Cytochrome-c_peroxidase"/>
    <property type="match status" value="1"/>
</dbReference>
<name>A0A085W8P5_9BACT</name>
<evidence type="ECO:0000256" key="7">
    <source>
        <dbReference type="ARBA" id="ARBA00023004"/>
    </source>
</evidence>
<dbReference type="PANTHER" id="PTHR30600">
    <property type="entry name" value="CYTOCHROME C PEROXIDASE-RELATED"/>
    <property type="match status" value="1"/>
</dbReference>
<dbReference type="STRING" id="394096.DB31_2471"/>
<accession>A0A085W8P5</accession>
<evidence type="ECO:0000256" key="4">
    <source>
        <dbReference type="ARBA" id="ARBA00022729"/>
    </source>
</evidence>
<sequence length="365" mass="40314">MKAPSRLQHCLGRAIALWGVLGALALRAMASSPEPVKAPPPQPEPLPYEKLVAPFQPPPAVSSAPAPEDTEARIALGRLLFFDARLSKNHDVSCNTCHDLATNGADHQPLSQGHQKRKGRRNSPTVYNVGGYIAQFWDGRAPTLEVQAEGPLFDEDEMAMPDDRRVLATLTSMPEYVKRFQAAFPGEKKPVTLSNLTRSLAAFQRQLTTRSRFDRFLAGQREALTEQERRGLELFVTAGCVTCHNGPAVGGTSLQKLGLVEAFPKIADLGRYEVTREEEDRMKFRVPTLRNVEKTAPYLHDGSVAQLDEMVRVMARYQLGKTLSPEQVESLVAFLRSLTGELPARYAAPPELPKSTRKTPKPDPT</sequence>
<dbReference type="SUPFAM" id="SSF46626">
    <property type="entry name" value="Cytochrome c"/>
    <property type="match status" value="2"/>
</dbReference>
<protein>
    <submittedName>
        <fullName evidence="12">Cytochrome c551 peroxidase</fullName>
    </submittedName>
</protein>
<dbReference type="Pfam" id="PF03150">
    <property type="entry name" value="CCP_MauG"/>
    <property type="match status" value="1"/>
</dbReference>
<evidence type="ECO:0000256" key="2">
    <source>
        <dbReference type="ARBA" id="ARBA00022617"/>
    </source>
</evidence>
<keyword evidence="4" id="KW-0732">Signal</keyword>
<dbReference type="GO" id="GO:0042597">
    <property type="term" value="C:periplasmic space"/>
    <property type="evidence" value="ECO:0007669"/>
    <property type="project" value="UniProtKB-SubCell"/>
</dbReference>
<dbReference type="Pfam" id="PF00034">
    <property type="entry name" value="Cytochrom_C"/>
    <property type="match status" value="1"/>
</dbReference>
<feature type="region of interest" description="Disordered" evidence="10">
    <location>
        <begin position="102"/>
        <end position="124"/>
    </location>
</feature>
<keyword evidence="13" id="KW-1185">Reference proteome</keyword>